<keyword evidence="1" id="KW-1133">Transmembrane helix</keyword>
<feature type="transmembrane region" description="Helical" evidence="1">
    <location>
        <begin position="337"/>
        <end position="360"/>
    </location>
</feature>
<feature type="transmembrane region" description="Helical" evidence="1">
    <location>
        <begin position="35"/>
        <end position="52"/>
    </location>
</feature>
<dbReference type="PANTHER" id="PTHR36927:SF4">
    <property type="entry name" value="BLR5718 PROTEIN"/>
    <property type="match status" value="1"/>
</dbReference>
<feature type="transmembrane region" description="Helical" evidence="1">
    <location>
        <begin position="194"/>
        <end position="213"/>
    </location>
</feature>
<reference evidence="4" key="1">
    <citation type="journal article" date="2021" name="ISME J.">
        <title>Evolutionary origin and ecological implication of a unique nif island in free-living Bradyrhizobium lineages.</title>
        <authorList>
            <person name="Tao J."/>
        </authorList>
    </citation>
    <scope>NUCLEOTIDE SEQUENCE [LARGE SCALE GENOMIC DNA]</scope>
    <source>
        <strain evidence="4">SZCCT0094</strain>
    </source>
</reference>
<proteinExistence type="predicted"/>
<feature type="transmembrane region" description="Helical" evidence="1">
    <location>
        <begin position="72"/>
        <end position="91"/>
    </location>
</feature>
<sequence>MVISVTQSAAAAKVELQARPRARARNAALDHARTFLTLVVLLHHAVIPYTYFGHTDPTSFIGFDGIVLATDSFFMAMFFFLSGLFVWSGLAHKSTLQHLRDRLLRLGLPFVIAALTVIPLAYYAIELRANPEATFAAFWWKTVTVGPWPSGPIWFIWVLLAFDLAAALLYRVSPHLLDPINRLSLRAFAHPRDFFFIFLLITGVLYIPARLYFGPTHWFELGPLSVQASRVLLYAAYFFVGAGIGSANFERGLLAAEGQMSQRGLGAWIVVTIVPYALLWVLITIKRQVLGNPPELPHWYEAAYGFFFVIFSAAMMFAILSYFLNNRRSEFSVLDRLQADAYGMFLVHYPIVLWIQYWLFDLSLPAIVKATIAFVGSVLLSWGATWVLRQIPGAKSVL</sequence>
<dbReference type="GO" id="GO:0016746">
    <property type="term" value="F:acyltransferase activity"/>
    <property type="evidence" value="ECO:0007669"/>
    <property type="project" value="UniProtKB-KW"/>
</dbReference>
<evidence type="ECO:0000313" key="3">
    <source>
        <dbReference type="EMBL" id="MBR1137564.1"/>
    </source>
</evidence>
<dbReference type="PANTHER" id="PTHR36927">
    <property type="entry name" value="BLR4337 PROTEIN"/>
    <property type="match status" value="1"/>
</dbReference>
<feature type="transmembrane region" description="Helical" evidence="1">
    <location>
        <begin position="366"/>
        <end position="388"/>
    </location>
</feature>
<evidence type="ECO:0000313" key="4">
    <source>
        <dbReference type="Proteomes" id="UP001314635"/>
    </source>
</evidence>
<keyword evidence="3" id="KW-0808">Transferase</keyword>
<accession>A0ABS5G8G5</accession>
<dbReference type="InterPro" id="IPR050623">
    <property type="entry name" value="Glucan_succinyl_AcylTrfase"/>
</dbReference>
<dbReference type="RefSeq" id="WP_172238428.1">
    <property type="nucleotide sequence ID" value="NZ_JABFDP010000019.1"/>
</dbReference>
<dbReference type="InterPro" id="IPR002656">
    <property type="entry name" value="Acyl_transf_3_dom"/>
</dbReference>
<feature type="transmembrane region" description="Helical" evidence="1">
    <location>
        <begin position="265"/>
        <end position="283"/>
    </location>
</feature>
<gene>
    <name evidence="3" type="ORF">JQ619_17490</name>
</gene>
<keyword evidence="1" id="KW-0472">Membrane</keyword>
<feature type="transmembrane region" description="Helical" evidence="1">
    <location>
        <begin position="233"/>
        <end position="253"/>
    </location>
</feature>
<name>A0ABS5G8G5_9BRAD</name>
<organism evidence="3 4">
    <name type="scientific">Bradyrhizobium denitrificans</name>
    <dbReference type="NCBI Taxonomy" id="2734912"/>
    <lineage>
        <taxon>Bacteria</taxon>
        <taxon>Pseudomonadati</taxon>
        <taxon>Pseudomonadota</taxon>
        <taxon>Alphaproteobacteria</taxon>
        <taxon>Hyphomicrobiales</taxon>
        <taxon>Nitrobacteraceae</taxon>
        <taxon>Bradyrhizobium</taxon>
    </lineage>
</organism>
<feature type="transmembrane region" description="Helical" evidence="1">
    <location>
        <begin position="103"/>
        <end position="125"/>
    </location>
</feature>
<dbReference type="Pfam" id="PF01757">
    <property type="entry name" value="Acyl_transf_3"/>
    <property type="match status" value="1"/>
</dbReference>
<evidence type="ECO:0000256" key="1">
    <source>
        <dbReference type="SAM" id="Phobius"/>
    </source>
</evidence>
<comment type="caution">
    <text evidence="3">The sequence shown here is derived from an EMBL/GenBank/DDBJ whole genome shotgun (WGS) entry which is preliminary data.</text>
</comment>
<keyword evidence="1" id="KW-0812">Transmembrane</keyword>
<dbReference type="EMBL" id="JAFCLK010000015">
    <property type="protein sequence ID" value="MBR1137564.1"/>
    <property type="molecule type" value="Genomic_DNA"/>
</dbReference>
<keyword evidence="4" id="KW-1185">Reference proteome</keyword>
<keyword evidence="3" id="KW-0012">Acyltransferase</keyword>
<feature type="domain" description="Acyltransferase 3" evidence="2">
    <location>
        <begin position="26"/>
        <end position="385"/>
    </location>
</feature>
<protein>
    <submittedName>
        <fullName evidence="3">Acyltransferase</fullName>
    </submittedName>
</protein>
<dbReference type="Proteomes" id="UP001314635">
    <property type="component" value="Unassembled WGS sequence"/>
</dbReference>
<feature type="transmembrane region" description="Helical" evidence="1">
    <location>
        <begin position="154"/>
        <end position="173"/>
    </location>
</feature>
<evidence type="ECO:0000259" key="2">
    <source>
        <dbReference type="Pfam" id="PF01757"/>
    </source>
</evidence>
<feature type="transmembrane region" description="Helical" evidence="1">
    <location>
        <begin position="303"/>
        <end position="325"/>
    </location>
</feature>